<organism evidence="2">
    <name type="scientific">uncultured Geobacillus sp</name>
    <dbReference type="NCBI Taxonomy" id="228952"/>
    <lineage>
        <taxon>Bacteria</taxon>
        <taxon>Bacillati</taxon>
        <taxon>Bacillota</taxon>
        <taxon>Bacilli</taxon>
        <taxon>Bacillales</taxon>
        <taxon>Anoxybacillaceae</taxon>
        <taxon>Geobacillus</taxon>
        <taxon>environmental samples</taxon>
    </lineage>
</organism>
<feature type="domain" description="Ricin B lectin" evidence="1">
    <location>
        <begin position="4"/>
        <end position="69"/>
    </location>
</feature>
<feature type="domain" description="Ricin B lectin" evidence="1">
    <location>
        <begin position="73"/>
        <end position="134"/>
    </location>
</feature>
<feature type="non-terminal residue" evidence="2">
    <location>
        <position position="1"/>
    </location>
</feature>
<sequence>VFSDGIYTIASAIDVTKALDIPCASTGDGTLPQLFTANNSAAQKYYITSTGDGYYRITALCSNKSLDVKDYYIDETTGSGTVQQWTTSNNDAQKWRVETTSDGYFTLYSKCGNGTSALDVKGGAALDGTAVGVYAGNST</sequence>
<dbReference type="Pfam" id="PF14200">
    <property type="entry name" value="RicinB_lectin_2"/>
    <property type="match status" value="2"/>
</dbReference>
<name>A0A060C4G8_9BACL</name>
<proteinExistence type="predicted"/>
<dbReference type="InterPro" id="IPR000772">
    <property type="entry name" value="Ricin_B_lectin"/>
</dbReference>
<dbReference type="SUPFAM" id="SSF50370">
    <property type="entry name" value="Ricin B-like lectins"/>
    <property type="match status" value="1"/>
</dbReference>
<dbReference type="Gene3D" id="2.80.10.50">
    <property type="match status" value="1"/>
</dbReference>
<dbReference type="CDD" id="cd00161">
    <property type="entry name" value="beta-trefoil_Ricin-like"/>
    <property type="match status" value="1"/>
</dbReference>
<dbReference type="EMBL" id="KF120604">
    <property type="protein sequence ID" value="AIA87880.1"/>
    <property type="molecule type" value="Genomic_DNA"/>
</dbReference>
<accession>A0A060C4G8</accession>
<evidence type="ECO:0000259" key="1">
    <source>
        <dbReference type="Pfam" id="PF14200"/>
    </source>
</evidence>
<dbReference type="AlphaFoldDB" id="A0A060C4G8"/>
<reference evidence="2" key="1">
    <citation type="journal article" date="2013" name="Environ. Microbiol.">
        <title>Seasonally variable intestinal metagenomes of the red palm weevil (Rhynchophorus ferrugineus).</title>
        <authorList>
            <person name="Jia S."/>
            <person name="Zhang X."/>
            <person name="Zhang G."/>
            <person name="Yin A."/>
            <person name="Zhang S."/>
            <person name="Li F."/>
            <person name="Wang L."/>
            <person name="Zhao D."/>
            <person name="Yun Q."/>
            <person name="Tala"/>
            <person name="Wang J."/>
            <person name="Sun G."/>
            <person name="Baabdullah M."/>
            <person name="Yu X."/>
            <person name="Hu S."/>
            <person name="Al-Mssallem I.S."/>
            <person name="Yu J."/>
        </authorList>
    </citation>
    <scope>NUCLEOTIDE SEQUENCE</scope>
</reference>
<protein>
    <submittedName>
        <fullName evidence="2">CAZy families GH16|CBM13 protein</fullName>
    </submittedName>
</protein>
<dbReference type="InterPro" id="IPR035992">
    <property type="entry name" value="Ricin_B-like_lectins"/>
</dbReference>
<feature type="non-terminal residue" evidence="2">
    <location>
        <position position="139"/>
    </location>
</feature>
<evidence type="ECO:0000313" key="2">
    <source>
        <dbReference type="EMBL" id="AIA87880.1"/>
    </source>
</evidence>